<keyword evidence="3" id="KW-1185">Reference proteome</keyword>
<evidence type="ECO:0000313" key="2">
    <source>
        <dbReference type="EMBL" id="UOQ60612.1"/>
    </source>
</evidence>
<dbReference type="PROSITE" id="PS51257">
    <property type="entry name" value="PROKAR_LIPOPROTEIN"/>
    <property type="match status" value="1"/>
</dbReference>
<accession>A0ABY4FWF9</accession>
<feature type="compositionally biased region" description="Polar residues" evidence="1">
    <location>
        <begin position="216"/>
        <end position="225"/>
    </location>
</feature>
<sequence>MGTSLRHSRTRRAGLAGLAAVVLLLTGCGSGDPDPVEPEPLSATRAGGLYLSAVCPVNDAWDAADLELDRLRLALGRGEADTEALAEALRDVADASAEAADELGPKRQSWPESASSAIAAVRASLTADERQALTVSKMSASKIVAYTWQGSDDIATAAADARAALGLPADAETACAQWAEQQASAEAEEPEAEKPEAEKPESEKPEAEKPEPGASDTKNSSSKSP</sequence>
<proteinExistence type="predicted"/>
<dbReference type="RefSeq" id="WP_244686386.1">
    <property type="nucleotide sequence ID" value="NZ_CP095043.1"/>
</dbReference>
<dbReference type="EMBL" id="CP095043">
    <property type="protein sequence ID" value="UOQ60612.1"/>
    <property type="molecule type" value="Genomic_DNA"/>
</dbReference>
<name>A0ABY4FWF9_9MICO</name>
<feature type="compositionally biased region" description="Basic and acidic residues" evidence="1">
    <location>
        <begin position="192"/>
        <end position="211"/>
    </location>
</feature>
<evidence type="ECO:0000313" key="3">
    <source>
        <dbReference type="Proteomes" id="UP000831775"/>
    </source>
</evidence>
<dbReference type="Proteomes" id="UP000831775">
    <property type="component" value="Chromosome"/>
</dbReference>
<evidence type="ECO:0008006" key="4">
    <source>
        <dbReference type="Google" id="ProtNLM"/>
    </source>
</evidence>
<feature type="region of interest" description="Disordered" evidence="1">
    <location>
        <begin position="176"/>
        <end position="225"/>
    </location>
</feature>
<reference evidence="2 3" key="1">
    <citation type="submission" date="2022-04" db="EMBL/GenBank/DDBJ databases">
        <title>Leucobacter sp. isolated from rhizosphere of onion.</title>
        <authorList>
            <person name="Won M."/>
            <person name="Lee C.-M."/>
            <person name="Woen H.-Y."/>
            <person name="Kwon S.-W."/>
        </authorList>
    </citation>
    <scope>NUCLEOTIDE SEQUENCE [LARGE SCALE GENOMIC DNA]</scope>
    <source>
        <strain evidence="2 3">H25R-14</strain>
    </source>
</reference>
<organism evidence="2 3">
    <name type="scientific">Leucobacter rhizosphaerae</name>
    <dbReference type="NCBI Taxonomy" id="2932245"/>
    <lineage>
        <taxon>Bacteria</taxon>
        <taxon>Bacillati</taxon>
        <taxon>Actinomycetota</taxon>
        <taxon>Actinomycetes</taxon>
        <taxon>Micrococcales</taxon>
        <taxon>Microbacteriaceae</taxon>
        <taxon>Leucobacter</taxon>
    </lineage>
</organism>
<evidence type="ECO:0000256" key="1">
    <source>
        <dbReference type="SAM" id="MobiDB-lite"/>
    </source>
</evidence>
<protein>
    <recommendedName>
        <fullName evidence="4">Secreted protein</fullName>
    </recommendedName>
</protein>
<gene>
    <name evidence="2" type="ORF">MUN76_01075</name>
</gene>